<dbReference type="Gene3D" id="1.10.287.1260">
    <property type="match status" value="1"/>
</dbReference>
<evidence type="ECO:0000256" key="1">
    <source>
        <dbReference type="ARBA" id="ARBA00004651"/>
    </source>
</evidence>
<dbReference type="Gene3D" id="2.30.30.60">
    <property type="match status" value="1"/>
</dbReference>
<sequence>MIVSFHSVSRAARRLWLLSALLVLAAGQALAQGPAAPAPSVDEALQQIDDALSTLQDQSKDEQVPENLHALGLQVADAQRQADAQALALQPQLDEIDERLKQLGDLAPGTREASDIAAERKQLQASHDRLDGAIKRAKLLSVEAQQLGDAIEKARARQLGEQLFARVASPLSPTLWRQMAQAWPDDLQRLRAVGQDLAQALQQGVATHGTAPLATGIAIALLILLPGALALRWVGQRYVIQRTPGGRLRRSALAVWTLVLGTALPTVAAWVLIDTLRAIQAIPEDLDGLADAVVRVTFFSAFVGATSAALLLPRQPSWRLLPFDDDTAVKLGRYAWLTSVAVWLSGMLTALNRVARTNPVTGVGVDGVIALVFVALVIAMLVSLLRIHRGPVEAAAEGGEAAAPAVPQRRSGVVVLISLLAQLVVAAALVGAVLGYVNFARAATQQIIWAVVVCGAGGLLMMFADDLSQWLFKPDSRFGKAASVGLGLRSSHMEQAAVLTAAVARLWLVLMVIGALLVPYGANFTSITDWIAQARKAWSASGLPLQPWDVLRAVLVALIGLALVKAAHRWLVRTYLPSTELELSTRASVAAVMRYLGITVVALCVLVTLGLDMTKLAIVASALSVGIGFGLQAITQNFISGLILMAERPVKIGDWVRIGDAEGDVRRINVRSTEIQVSDRSTLIVPNSDLITKTIRNMTMAGPLGRVQLQFSVPLGTDVAAVRTLLMDLYAAHENVLAEPAPSVFIDSIAGGMIAINSFAYVPSPRATYGTRSDLFFQLLQALADAQIALVTPQDVRIVDAAPPATGQEHAPG</sequence>
<dbReference type="GO" id="GO:0005886">
    <property type="term" value="C:plasma membrane"/>
    <property type="evidence" value="ECO:0007669"/>
    <property type="project" value="UniProtKB-SubCell"/>
</dbReference>
<dbReference type="SUPFAM" id="SSF50182">
    <property type="entry name" value="Sm-like ribonucleoproteins"/>
    <property type="match status" value="1"/>
</dbReference>
<dbReference type="InterPro" id="IPR006685">
    <property type="entry name" value="MscS_channel_2nd"/>
</dbReference>
<dbReference type="Pfam" id="PF00924">
    <property type="entry name" value="MS_channel_2nd"/>
    <property type="match status" value="1"/>
</dbReference>
<feature type="transmembrane region" description="Helical" evidence="7">
    <location>
        <begin position="550"/>
        <end position="571"/>
    </location>
</feature>
<keyword evidence="3" id="KW-1003">Cell membrane</keyword>
<feature type="domain" description="Mechanosensitive ion channel MscS" evidence="9">
    <location>
        <begin position="634"/>
        <end position="699"/>
    </location>
</feature>
<evidence type="ECO:0000256" key="4">
    <source>
        <dbReference type="ARBA" id="ARBA00022692"/>
    </source>
</evidence>
<feature type="transmembrane region" description="Helical" evidence="7">
    <location>
        <begin position="293"/>
        <end position="313"/>
    </location>
</feature>
<evidence type="ECO:0000259" key="9">
    <source>
        <dbReference type="Pfam" id="PF00924"/>
    </source>
</evidence>
<gene>
    <name evidence="11" type="ORF">QE383_000674</name>
</gene>
<name>A0AAW8GBH7_9GAMM</name>
<dbReference type="GO" id="GO:0008381">
    <property type="term" value="F:mechanosensitive monoatomic ion channel activity"/>
    <property type="evidence" value="ECO:0007669"/>
    <property type="project" value="UniProtKB-ARBA"/>
</dbReference>
<reference evidence="11" key="1">
    <citation type="submission" date="2023-07" db="EMBL/GenBank/DDBJ databases">
        <title>Functional and genomic diversity of the sorghum phyllosphere microbiome.</title>
        <authorList>
            <person name="Shade A."/>
        </authorList>
    </citation>
    <scope>NUCLEOTIDE SEQUENCE</scope>
    <source>
        <strain evidence="11">SORGH_AS_0908</strain>
    </source>
</reference>
<evidence type="ECO:0000256" key="3">
    <source>
        <dbReference type="ARBA" id="ARBA00022475"/>
    </source>
</evidence>
<feature type="signal peptide" evidence="8">
    <location>
        <begin position="1"/>
        <end position="31"/>
    </location>
</feature>
<feature type="transmembrane region" description="Helical" evidence="7">
    <location>
        <begin position="496"/>
        <end position="520"/>
    </location>
</feature>
<dbReference type="InterPro" id="IPR052702">
    <property type="entry name" value="MscS-like_channel"/>
</dbReference>
<feature type="domain" description="DUF3772" evidence="10">
    <location>
        <begin position="134"/>
        <end position="194"/>
    </location>
</feature>
<feature type="transmembrane region" description="Helical" evidence="7">
    <location>
        <begin position="446"/>
        <end position="464"/>
    </location>
</feature>
<dbReference type="InterPro" id="IPR011066">
    <property type="entry name" value="MscS_channel_C_sf"/>
</dbReference>
<keyword evidence="5 7" id="KW-1133">Transmembrane helix</keyword>
<evidence type="ECO:0000256" key="7">
    <source>
        <dbReference type="SAM" id="Phobius"/>
    </source>
</evidence>
<feature type="transmembrane region" description="Helical" evidence="7">
    <location>
        <begin position="252"/>
        <end position="273"/>
    </location>
</feature>
<evidence type="ECO:0000256" key="6">
    <source>
        <dbReference type="ARBA" id="ARBA00023136"/>
    </source>
</evidence>
<dbReference type="AlphaFoldDB" id="A0AAW8GBH7"/>
<accession>A0AAW8GBH7</accession>
<dbReference type="Proteomes" id="UP001234354">
    <property type="component" value="Unassembled WGS sequence"/>
</dbReference>
<dbReference type="EMBL" id="JAUTBB010000001">
    <property type="protein sequence ID" value="MDQ1118366.1"/>
    <property type="molecule type" value="Genomic_DNA"/>
</dbReference>
<dbReference type="InterPro" id="IPR022249">
    <property type="entry name" value="DUF3772"/>
</dbReference>
<proteinExistence type="inferred from homology"/>
<dbReference type="InterPro" id="IPR010920">
    <property type="entry name" value="LSM_dom_sf"/>
</dbReference>
<dbReference type="Gene3D" id="3.30.70.100">
    <property type="match status" value="1"/>
</dbReference>
<comment type="subcellular location">
    <subcellularLocation>
        <location evidence="1">Cell membrane</location>
        <topology evidence="1">Multi-pass membrane protein</topology>
    </subcellularLocation>
</comment>
<evidence type="ECO:0000259" key="10">
    <source>
        <dbReference type="Pfam" id="PF12607"/>
    </source>
</evidence>
<keyword evidence="4 7" id="KW-0812">Transmembrane</keyword>
<dbReference type="InterPro" id="IPR023408">
    <property type="entry name" value="MscS_beta-dom_sf"/>
</dbReference>
<feature type="transmembrane region" description="Helical" evidence="7">
    <location>
        <begin position="367"/>
        <end position="385"/>
    </location>
</feature>
<feature type="transmembrane region" description="Helical" evidence="7">
    <location>
        <begin position="413"/>
        <end position="434"/>
    </location>
</feature>
<keyword evidence="8" id="KW-0732">Signal</keyword>
<keyword evidence="6 7" id="KW-0472">Membrane</keyword>
<dbReference type="SUPFAM" id="SSF82861">
    <property type="entry name" value="Mechanosensitive channel protein MscS (YggB), transmembrane region"/>
    <property type="match status" value="1"/>
</dbReference>
<dbReference type="PANTHER" id="PTHR30347">
    <property type="entry name" value="POTASSIUM CHANNEL RELATED"/>
    <property type="match status" value="1"/>
</dbReference>
<evidence type="ECO:0000256" key="2">
    <source>
        <dbReference type="ARBA" id="ARBA00008017"/>
    </source>
</evidence>
<evidence type="ECO:0000313" key="12">
    <source>
        <dbReference type="Proteomes" id="UP001234354"/>
    </source>
</evidence>
<dbReference type="SUPFAM" id="SSF82689">
    <property type="entry name" value="Mechanosensitive channel protein MscS (YggB), C-terminal domain"/>
    <property type="match status" value="1"/>
</dbReference>
<dbReference type="PANTHER" id="PTHR30347:SF9">
    <property type="entry name" value="MINICONDUCTANCE MECHANOSENSITIVE CHANNEL MSCM"/>
    <property type="match status" value="1"/>
</dbReference>
<feature type="transmembrane region" description="Helical" evidence="7">
    <location>
        <begin position="592"/>
        <end position="611"/>
    </location>
</feature>
<evidence type="ECO:0000256" key="5">
    <source>
        <dbReference type="ARBA" id="ARBA00022989"/>
    </source>
</evidence>
<protein>
    <submittedName>
        <fullName evidence="11">Potassium efflux system protein</fullName>
    </submittedName>
</protein>
<feature type="transmembrane region" description="Helical" evidence="7">
    <location>
        <begin position="617"/>
        <end position="639"/>
    </location>
</feature>
<evidence type="ECO:0000256" key="8">
    <source>
        <dbReference type="SAM" id="SignalP"/>
    </source>
</evidence>
<comment type="caution">
    <text evidence="11">The sequence shown here is derived from an EMBL/GenBank/DDBJ whole genome shotgun (WGS) entry which is preliminary data.</text>
</comment>
<evidence type="ECO:0000313" key="11">
    <source>
        <dbReference type="EMBL" id="MDQ1118366.1"/>
    </source>
</evidence>
<feature type="chain" id="PRO_5043588992" evidence="8">
    <location>
        <begin position="32"/>
        <end position="813"/>
    </location>
</feature>
<dbReference type="InterPro" id="IPR011014">
    <property type="entry name" value="MscS_channel_TM-2"/>
</dbReference>
<organism evidence="11 12">
    <name type="scientific">Pseudoxanthomonas winnipegensis</name>
    <dbReference type="NCBI Taxonomy" id="2480810"/>
    <lineage>
        <taxon>Bacteria</taxon>
        <taxon>Pseudomonadati</taxon>
        <taxon>Pseudomonadota</taxon>
        <taxon>Gammaproteobacteria</taxon>
        <taxon>Lysobacterales</taxon>
        <taxon>Lysobacteraceae</taxon>
        <taxon>Pseudoxanthomonas</taxon>
    </lineage>
</organism>
<comment type="similarity">
    <text evidence="2">Belongs to the MscS (TC 1.A.23) family.</text>
</comment>
<dbReference type="Pfam" id="PF12607">
    <property type="entry name" value="DUF3772"/>
    <property type="match status" value="1"/>
</dbReference>
<feature type="transmembrane region" description="Helical" evidence="7">
    <location>
        <begin position="211"/>
        <end position="231"/>
    </location>
</feature>